<name>E7C7Y1_9BACT</name>
<dbReference type="EMBL" id="GU568018">
    <property type="protein sequence ID" value="ADI23555.1"/>
    <property type="molecule type" value="Genomic_DNA"/>
</dbReference>
<evidence type="ECO:0000313" key="1">
    <source>
        <dbReference type="EMBL" id="ADI23555.1"/>
    </source>
</evidence>
<proteinExistence type="predicted"/>
<dbReference type="Gene3D" id="3.30.70.1700">
    <property type="entry name" value="Phage minor tail protein U"/>
    <property type="match status" value="1"/>
</dbReference>
<reference evidence="1" key="1">
    <citation type="submission" date="2010-01" db="EMBL/GenBank/DDBJ databases">
        <title>Genome fragments of uncultured bacteria from the North Pacific subtropical Gyre.</title>
        <authorList>
            <person name="Pham V.D."/>
            <person name="Delong E.F."/>
        </authorList>
    </citation>
    <scope>NUCLEOTIDE SEQUENCE</scope>
</reference>
<protein>
    <submittedName>
        <fullName evidence="1">Uncharacterized protein</fullName>
    </submittedName>
</protein>
<dbReference type="AlphaFoldDB" id="E7C7Y1"/>
<organism evidence="1">
    <name type="scientific">uncultured nuHF2 cluster bacterium HF0770_42C12</name>
    <dbReference type="NCBI Taxonomy" id="723593"/>
    <lineage>
        <taxon>Bacteria</taxon>
        <taxon>environmental samples</taxon>
    </lineage>
</organism>
<sequence>MAHVRQSIRDNAVTAVTGLSTTGSNVFRSRVYPLGTNKLPALCVYSNAETVEYTRLDRVRDIDRTVDIVIEAYVRAVSNYTGAERSADC</sequence>
<accession>E7C7Y1</accession>
<dbReference type="InterPro" id="IPR038512">
    <property type="entry name" value="GpU-like_sf"/>
</dbReference>